<gene>
    <name evidence="4" type="ORF">Taro_026037</name>
</gene>
<proteinExistence type="inferred from homology"/>
<protein>
    <submittedName>
        <fullName evidence="4">Uncharacterized protein</fullName>
    </submittedName>
</protein>
<comment type="similarity">
    <text evidence="1">Belongs to the plant acyltransferase family.</text>
</comment>
<evidence type="ECO:0000256" key="2">
    <source>
        <dbReference type="ARBA" id="ARBA00022679"/>
    </source>
</evidence>
<evidence type="ECO:0000313" key="4">
    <source>
        <dbReference type="EMBL" id="MQL93383.1"/>
    </source>
</evidence>
<dbReference type="PANTHER" id="PTHR31623">
    <property type="entry name" value="F21J9.9"/>
    <property type="match status" value="1"/>
</dbReference>
<dbReference type="PANTHER" id="PTHR31623:SF17">
    <property type="entry name" value="F21J9.9"/>
    <property type="match status" value="1"/>
</dbReference>
<keyword evidence="3" id="KW-0012">Acyltransferase</keyword>
<reference evidence="4" key="1">
    <citation type="submission" date="2017-07" db="EMBL/GenBank/DDBJ databases">
        <title>Taro Niue Genome Assembly and Annotation.</title>
        <authorList>
            <person name="Atibalentja N."/>
            <person name="Keating K."/>
            <person name="Fields C.J."/>
        </authorList>
    </citation>
    <scope>NUCLEOTIDE SEQUENCE</scope>
    <source>
        <strain evidence="4">Niue_2</strain>
        <tissue evidence="4">Leaf</tissue>
    </source>
</reference>
<dbReference type="AlphaFoldDB" id="A0A843VMB2"/>
<dbReference type="Proteomes" id="UP000652761">
    <property type="component" value="Unassembled WGS sequence"/>
</dbReference>
<evidence type="ECO:0000256" key="3">
    <source>
        <dbReference type="ARBA" id="ARBA00023315"/>
    </source>
</evidence>
<dbReference type="OrthoDB" id="671439at2759"/>
<organism evidence="4 5">
    <name type="scientific">Colocasia esculenta</name>
    <name type="common">Wild taro</name>
    <name type="synonym">Arum esculentum</name>
    <dbReference type="NCBI Taxonomy" id="4460"/>
    <lineage>
        <taxon>Eukaryota</taxon>
        <taxon>Viridiplantae</taxon>
        <taxon>Streptophyta</taxon>
        <taxon>Embryophyta</taxon>
        <taxon>Tracheophyta</taxon>
        <taxon>Spermatophyta</taxon>
        <taxon>Magnoliopsida</taxon>
        <taxon>Liliopsida</taxon>
        <taxon>Araceae</taxon>
        <taxon>Aroideae</taxon>
        <taxon>Colocasieae</taxon>
        <taxon>Colocasia</taxon>
    </lineage>
</organism>
<accession>A0A843VMB2</accession>
<dbReference type="EMBL" id="NMUH01001556">
    <property type="protein sequence ID" value="MQL93383.1"/>
    <property type="molecule type" value="Genomic_DNA"/>
</dbReference>
<dbReference type="Pfam" id="PF02458">
    <property type="entry name" value="Transferase"/>
    <property type="match status" value="1"/>
</dbReference>
<sequence length="472" mass="51788">MATNEDLKLGVDVSTETIKPSSPTPPHLQTHTLSWIDQITPRMHICLVLFYLGGDEHSGGYDISEKLRQLKQSLSQALALYYPLAGRMGWTTTVNCTDEGVDFIEARATCPISAVLRQPEPEKVDRLLPCSRMCTMTGAWGPLLVVKATTFDCGGMALGLCFRHTVADAQSLACFLKTWAAIARKIPGEVARRPSLGVAAVAFPPLFLMPPFVPAPALASGRRLVTRRFVLDGTRICALRERSAAEQPDGTPQQRPRRLTRVEVVTALIWRCLIRASSSADEFAAAHVVNLRARMQPPLPETAFGNIMTLAITPALVVPREHRRPCGVPADEVTMKSSTLRRLTEEKTSDTIRNVDAGYIRETLQGAAAPLGCACRLGKCLWRGVRLAWFSSLWGFPFYETDFGWGSPVWVAGAGNEVIQAEGVTLMGRREGSGHMEAWVRLEAEEMDRLDKDPELLTLISSDPLPSLPSCV</sequence>
<dbReference type="GO" id="GO:0016746">
    <property type="term" value="F:acyltransferase activity"/>
    <property type="evidence" value="ECO:0007669"/>
    <property type="project" value="UniProtKB-KW"/>
</dbReference>
<evidence type="ECO:0000313" key="5">
    <source>
        <dbReference type="Proteomes" id="UP000652761"/>
    </source>
</evidence>
<dbReference type="Gene3D" id="3.30.559.10">
    <property type="entry name" value="Chloramphenicol acetyltransferase-like domain"/>
    <property type="match status" value="2"/>
</dbReference>
<keyword evidence="5" id="KW-1185">Reference proteome</keyword>
<evidence type="ECO:0000256" key="1">
    <source>
        <dbReference type="ARBA" id="ARBA00009861"/>
    </source>
</evidence>
<name>A0A843VMB2_COLES</name>
<dbReference type="InterPro" id="IPR023213">
    <property type="entry name" value="CAT-like_dom_sf"/>
</dbReference>
<keyword evidence="2" id="KW-0808">Transferase</keyword>
<comment type="caution">
    <text evidence="4">The sequence shown here is derived from an EMBL/GenBank/DDBJ whole genome shotgun (WGS) entry which is preliminary data.</text>
</comment>